<dbReference type="Proteomes" id="UP000324222">
    <property type="component" value="Unassembled WGS sequence"/>
</dbReference>
<name>A0A5B7K1N4_PORTR</name>
<evidence type="ECO:0000313" key="2">
    <source>
        <dbReference type="EMBL" id="MPD00796.1"/>
    </source>
</evidence>
<dbReference type="OrthoDB" id="6354873at2759"/>
<keyword evidence="1" id="KW-1133">Transmembrane helix</keyword>
<organism evidence="2 3">
    <name type="scientific">Portunus trituberculatus</name>
    <name type="common">Swimming crab</name>
    <name type="synonym">Neptunus trituberculatus</name>
    <dbReference type="NCBI Taxonomy" id="210409"/>
    <lineage>
        <taxon>Eukaryota</taxon>
        <taxon>Metazoa</taxon>
        <taxon>Ecdysozoa</taxon>
        <taxon>Arthropoda</taxon>
        <taxon>Crustacea</taxon>
        <taxon>Multicrustacea</taxon>
        <taxon>Malacostraca</taxon>
        <taxon>Eumalacostraca</taxon>
        <taxon>Eucarida</taxon>
        <taxon>Decapoda</taxon>
        <taxon>Pleocyemata</taxon>
        <taxon>Brachyura</taxon>
        <taxon>Eubrachyura</taxon>
        <taxon>Portunoidea</taxon>
        <taxon>Portunidae</taxon>
        <taxon>Portuninae</taxon>
        <taxon>Portunus</taxon>
    </lineage>
</organism>
<keyword evidence="1" id="KW-0812">Transmembrane</keyword>
<protein>
    <submittedName>
        <fullName evidence="2">Uncharacterized protein</fullName>
    </submittedName>
</protein>
<proteinExistence type="predicted"/>
<accession>A0A5B7K1N4</accession>
<comment type="caution">
    <text evidence="2">The sequence shown here is derived from an EMBL/GenBank/DDBJ whole genome shotgun (WGS) entry which is preliminary data.</text>
</comment>
<feature type="transmembrane region" description="Helical" evidence="1">
    <location>
        <begin position="51"/>
        <end position="74"/>
    </location>
</feature>
<dbReference type="EMBL" id="VSRR010124469">
    <property type="protein sequence ID" value="MPD00796.1"/>
    <property type="molecule type" value="Genomic_DNA"/>
</dbReference>
<dbReference type="AlphaFoldDB" id="A0A5B7K1N4"/>
<reference evidence="2 3" key="1">
    <citation type="submission" date="2019-05" db="EMBL/GenBank/DDBJ databases">
        <title>Another draft genome of Portunus trituberculatus and its Hox gene families provides insights of decapod evolution.</title>
        <authorList>
            <person name="Jeong J.-H."/>
            <person name="Song I."/>
            <person name="Kim S."/>
            <person name="Choi T."/>
            <person name="Kim D."/>
            <person name="Ryu S."/>
            <person name="Kim W."/>
        </authorList>
    </citation>
    <scope>NUCLEOTIDE SEQUENCE [LARGE SCALE GENOMIC DNA]</scope>
    <source>
        <tissue evidence="2">Muscle</tissue>
    </source>
</reference>
<evidence type="ECO:0000313" key="3">
    <source>
        <dbReference type="Proteomes" id="UP000324222"/>
    </source>
</evidence>
<sequence length="141" mass="15118">MFPMVGAVGVFLFILTSIGNITAIFDSWPWVGAVELLRCGVYVAYARSTPVTGLLLIDHLLTSIFFVSAVIWTFRTTLAPLGSAAKILKAFGGVSLVRLTGGRRGKEQDIVGTVRRLENPKQDTAATTQGLHHAYTQAAPG</sequence>
<keyword evidence="3" id="KW-1185">Reference proteome</keyword>
<evidence type="ECO:0000256" key="1">
    <source>
        <dbReference type="SAM" id="Phobius"/>
    </source>
</evidence>
<keyword evidence="1" id="KW-0472">Membrane</keyword>
<gene>
    <name evidence="2" type="ORF">E2C01_096296</name>
</gene>